<protein>
    <submittedName>
        <fullName evidence="1">Uncharacterized protein</fullName>
    </submittedName>
</protein>
<proteinExistence type="predicted"/>
<accession>A0A078AK03</accession>
<evidence type="ECO:0000313" key="2">
    <source>
        <dbReference type="Proteomes" id="UP000039865"/>
    </source>
</evidence>
<dbReference type="Proteomes" id="UP000039865">
    <property type="component" value="Unassembled WGS sequence"/>
</dbReference>
<organism evidence="1 2">
    <name type="scientific">Stylonychia lemnae</name>
    <name type="common">Ciliate</name>
    <dbReference type="NCBI Taxonomy" id="5949"/>
    <lineage>
        <taxon>Eukaryota</taxon>
        <taxon>Sar</taxon>
        <taxon>Alveolata</taxon>
        <taxon>Ciliophora</taxon>
        <taxon>Intramacronucleata</taxon>
        <taxon>Spirotrichea</taxon>
        <taxon>Stichotrichia</taxon>
        <taxon>Sporadotrichida</taxon>
        <taxon>Oxytrichidae</taxon>
        <taxon>Stylonychinae</taxon>
        <taxon>Stylonychia</taxon>
    </lineage>
</organism>
<dbReference type="AlphaFoldDB" id="A0A078AK03"/>
<dbReference type="EMBL" id="CCKQ01010695">
    <property type="protein sequence ID" value="CDW82231.1"/>
    <property type="molecule type" value="Genomic_DNA"/>
</dbReference>
<reference evidence="1 2" key="1">
    <citation type="submission" date="2014-06" db="EMBL/GenBank/DDBJ databases">
        <authorList>
            <person name="Swart Estienne"/>
        </authorList>
    </citation>
    <scope>NUCLEOTIDE SEQUENCE [LARGE SCALE GENOMIC DNA]</scope>
    <source>
        <strain evidence="1 2">130c</strain>
    </source>
</reference>
<dbReference type="InParanoid" id="A0A078AK03"/>
<gene>
    <name evidence="1" type="primary">Contig11807.g12623</name>
    <name evidence="1" type="ORF">STYLEM_11261</name>
</gene>
<sequence>MQDFCFLWSNLLDGPSGLSINMKADIKRDGPEMDTIGNDIESLSFFQFETNNKDSLEVDVDILVQEISDKRNSAQEIINRQINMMFQRNSGSIQNQSSDQNLI</sequence>
<keyword evidence="2" id="KW-1185">Reference proteome</keyword>
<name>A0A078AK03_STYLE</name>
<evidence type="ECO:0000313" key="1">
    <source>
        <dbReference type="EMBL" id="CDW82231.1"/>
    </source>
</evidence>